<reference evidence="1 2" key="1">
    <citation type="submission" date="2022-04" db="EMBL/GenBank/DDBJ databases">
        <title>Positive selection, recombination, and allopatry shape intraspecific diversity of widespread and dominant cyanobacteria.</title>
        <authorList>
            <person name="Wei J."/>
            <person name="Shu W."/>
            <person name="Hu C."/>
        </authorList>
    </citation>
    <scope>NUCLEOTIDE SEQUENCE [LARGE SCALE GENOMIC DNA]</scope>
    <source>
        <strain evidence="1 2">GB2-A5</strain>
    </source>
</reference>
<evidence type="ECO:0000313" key="2">
    <source>
        <dbReference type="Proteomes" id="UP001442494"/>
    </source>
</evidence>
<sequence>MLEISKNSELSASSVTPPTIVALKQPTSQAWVKMAIANLDTILLDHSHCERKAAGVALNLMFRYPSNTQLVRMLTAIAREELEHFEQVNQWLERRHIPLGHLSAPPYGAGMKAQIRPQEPQRLLDSLLVSGLIEARSHERLGLLANHSPDPDLAKFYRSLMASEARHYGVYWVLANTYFERDVVKERLEELAVAESELLETLHPEPRIHS</sequence>
<dbReference type="InterPro" id="IPR012347">
    <property type="entry name" value="Ferritin-like"/>
</dbReference>
<dbReference type="PANTHER" id="PTHR42637">
    <property type="entry name" value="TRNA-(MS[2]IO[6]A)-HYDROXYLASE"/>
    <property type="match status" value="1"/>
</dbReference>
<gene>
    <name evidence="1" type="ORF">NDI37_11865</name>
</gene>
<dbReference type="EMBL" id="JAMPKK010000022">
    <property type="protein sequence ID" value="MEP0865162.1"/>
    <property type="molecule type" value="Genomic_DNA"/>
</dbReference>
<dbReference type="PIRSF" id="PIRSF020736">
    <property type="entry name" value="MiaE"/>
    <property type="match status" value="1"/>
</dbReference>
<dbReference type="PANTHER" id="PTHR42637:SF1">
    <property type="entry name" value="TRNA 2-(METHYLSULFANYL)-N(6)-ISOPENTENYLADENOSINE(37) HYDROXYLASE"/>
    <property type="match status" value="1"/>
</dbReference>
<dbReference type="Pfam" id="PF06175">
    <property type="entry name" value="MiaE"/>
    <property type="match status" value="1"/>
</dbReference>
<protein>
    <submittedName>
        <fullName evidence="1">tRNA isopentenyl-2-thiomethyl-A-37 hydroxylase MiaE</fullName>
    </submittedName>
</protein>
<dbReference type="Gene3D" id="1.20.1260.10">
    <property type="match status" value="1"/>
</dbReference>
<dbReference type="CDD" id="cd07910">
    <property type="entry name" value="MiaE"/>
    <property type="match status" value="1"/>
</dbReference>
<name>A0ABV0JR84_9CYAN</name>
<proteinExistence type="predicted"/>
<dbReference type="InterPro" id="IPR009078">
    <property type="entry name" value="Ferritin-like_SF"/>
</dbReference>
<evidence type="ECO:0000313" key="1">
    <source>
        <dbReference type="EMBL" id="MEP0865162.1"/>
    </source>
</evidence>
<dbReference type="Proteomes" id="UP001442494">
    <property type="component" value="Unassembled WGS sequence"/>
</dbReference>
<organism evidence="1 2">
    <name type="scientific">Funiculus sociatus GB2-A5</name>
    <dbReference type="NCBI Taxonomy" id="2933946"/>
    <lineage>
        <taxon>Bacteria</taxon>
        <taxon>Bacillati</taxon>
        <taxon>Cyanobacteriota</taxon>
        <taxon>Cyanophyceae</taxon>
        <taxon>Coleofasciculales</taxon>
        <taxon>Coleofasciculaceae</taxon>
        <taxon>Funiculus</taxon>
    </lineage>
</organism>
<keyword evidence="2" id="KW-1185">Reference proteome</keyword>
<accession>A0ABV0JR84</accession>
<dbReference type="RefSeq" id="WP_190419149.1">
    <property type="nucleotide sequence ID" value="NZ_JAMPKK010000022.1"/>
</dbReference>
<dbReference type="SUPFAM" id="SSF47240">
    <property type="entry name" value="Ferritin-like"/>
    <property type="match status" value="1"/>
</dbReference>
<comment type="caution">
    <text evidence="1">The sequence shown here is derived from an EMBL/GenBank/DDBJ whole genome shotgun (WGS) entry which is preliminary data.</text>
</comment>
<dbReference type="InterPro" id="IPR010386">
    <property type="entry name" value="tRNA-Hydrxlase_MiaE"/>
</dbReference>